<evidence type="ECO:0000313" key="6">
    <source>
        <dbReference type="EMBL" id="OMJ92088.1"/>
    </source>
</evidence>
<dbReference type="OrthoDB" id="298720at2759"/>
<dbReference type="EMBL" id="MPUH01000068">
    <property type="protein sequence ID" value="OMJ92088.1"/>
    <property type="molecule type" value="Genomic_DNA"/>
</dbReference>
<evidence type="ECO:0000256" key="1">
    <source>
        <dbReference type="ARBA" id="ARBA00004245"/>
    </source>
</evidence>
<dbReference type="Gene3D" id="3.30.920.20">
    <property type="entry name" value="Gas2-like domain"/>
    <property type="match status" value="1"/>
</dbReference>
<feature type="coiled-coil region" evidence="4">
    <location>
        <begin position="227"/>
        <end position="313"/>
    </location>
</feature>
<evidence type="ECO:0000256" key="2">
    <source>
        <dbReference type="ARBA" id="ARBA00022490"/>
    </source>
</evidence>
<dbReference type="InterPro" id="IPR003108">
    <property type="entry name" value="GAR_dom"/>
</dbReference>
<name>A0A1R2CSY3_9CILI</name>
<dbReference type="GO" id="GO:0008017">
    <property type="term" value="F:microtubule binding"/>
    <property type="evidence" value="ECO:0007669"/>
    <property type="project" value="InterPro"/>
</dbReference>
<evidence type="ECO:0000256" key="3">
    <source>
        <dbReference type="ARBA" id="ARBA00023212"/>
    </source>
</evidence>
<dbReference type="InterPro" id="IPR036534">
    <property type="entry name" value="GAR_dom_sf"/>
</dbReference>
<dbReference type="PROSITE" id="PS51460">
    <property type="entry name" value="GAR"/>
    <property type="match status" value="1"/>
</dbReference>
<keyword evidence="3" id="KW-0206">Cytoskeleton</keyword>
<keyword evidence="2" id="KW-0963">Cytoplasm</keyword>
<dbReference type="SUPFAM" id="SSF143575">
    <property type="entry name" value="GAS2 domain-like"/>
    <property type="match status" value="1"/>
</dbReference>
<reference evidence="6 7" key="1">
    <citation type="submission" date="2016-11" db="EMBL/GenBank/DDBJ databases">
        <title>The macronuclear genome of Stentor coeruleus: a giant cell with tiny introns.</title>
        <authorList>
            <person name="Slabodnick M."/>
            <person name="Ruby J.G."/>
            <person name="Reiff S.B."/>
            <person name="Swart E.C."/>
            <person name="Gosai S."/>
            <person name="Prabakaran S."/>
            <person name="Witkowska E."/>
            <person name="Larue G.E."/>
            <person name="Fisher S."/>
            <person name="Freeman R.M."/>
            <person name="Gunawardena J."/>
            <person name="Chu W."/>
            <person name="Stover N.A."/>
            <person name="Gregory B.D."/>
            <person name="Nowacki M."/>
            <person name="Derisi J."/>
            <person name="Roy S.W."/>
            <person name="Marshall W.F."/>
            <person name="Sood P."/>
        </authorList>
    </citation>
    <scope>NUCLEOTIDE SEQUENCE [LARGE SCALE GENOMIC DNA]</scope>
    <source>
        <strain evidence="6">WM001</strain>
    </source>
</reference>
<comment type="subcellular location">
    <subcellularLocation>
        <location evidence="1">Cytoplasm</location>
        <location evidence="1">Cytoskeleton</location>
    </subcellularLocation>
</comment>
<evidence type="ECO:0000256" key="4">
    <source>
        <dbReference type="SAM" id="Coils"/>
    </source>
</evidence>
<dbReference type="AlphaFoldDB" id="A0A1R2CSY3"/>
<dbReference type="Pfam" id="PF02187">
    <property type="entry name" value="GAS2"/>
    <property type="match status" value="1"/>
</dbReference>
<evidence type="ECO:0000313" key="7">
    <source>
        <dbReference type="Proteomes" id="UP000187209"/>
    </source>
</evidence>
<protein>
    <recommendedName>
        <fullName evidence="5">GAR domain-containing protein</fullName>
    </recommendedName>
</protein>
<feature type="domain" description="GAR" evidence="5">
    <location>
        <begin position="564"/>
        <end position="634"/>
    </location>
</feature>
<gene>
    <name evidence="6" type="ORF">SteCoe_5183</name>
</gene>
<dbReference type="Proteomes" id="UP000187209">
    <property type="component" value="Unassembled WGS sequence"/>
</dbReference>
<evidence type="ECO:0000259" key="5">
    <source>
        <dbReference type="PROSITE" id="PS51460"/>
    </source>
</evidence>
<organism evidence="6 7">
    <name type="scientific">Stentor coeruleus</name>
    <dbReference type="NCBI Taxonomy" id="5963"/>
    <lineage>
        <taxon>Eukaryota</taxon>
        <taxon>Sar</taxon>
        <taxon>Alveolata</taxon>
        <taxon>Ciliophora</taxon>
        <taxon>Postciliodesmatophora</taxon>
        <taxon>Heterotrichea</taxon>
        <taxon>Heterotrichida</taxon>
        <taxon>Stentoridae</taxon>
        <taxon>Stentor</taxon>
    </lineage>
</organism>
<dbReference type="GO" id="GO:0005856">
    <property type="term" value="C:cytoskeleton"/>
    <property type="evidence" value="ECO:0007669"/>
    <property type="project" value="UniProtKB-SubCell"/>
</dbReference>
<keyword evidence="7" id="KW-1185">Reference proteome</keyword>
<sequence length="710" mass="82281">MEANVNFQPVTENQLIRLAIKNLTIEDFDSELIKSVKVMIYISEKPQCIEYPFLLPNLTLKHLLSKEINLEFSYKNKEFAKASVRFSQDIPPCLKFFNIQSTSPLELSPEKQRPCKASTSSDLKSIGKGSLEIQFEDSLSQQNLDLSDCNDIALGLENLLRDQGLLPEKQIENLRVVIIGLNSKLKTLCLTQQQLSKSEEISSQHLVHREKLQFSIDSTCESINQSQKSMAQAMEDLINQRAQTENKYQELMKQYREKCLVENELTSRVKFLESEVEKLKNQLKNFADMEKFIENLRKQIKSLEVERDVFRDDFKKTIKNYECDINTKIQEIETRDKEIITLNNELQDKKGQIHVLNSNIEDKDRIALLHLSEISELNSKLKCLKDLKYKSLQFEDLSKKHQSECTFLQQKLTKCGEDFSQTISSLHIEKNTISSNLQVSFQEHSKTKQELHDKITQYRAELITSQDLRTKSAIIHQKLSNAVDGTKMFSQIKYLSQYASEVRDRMIEDIDGIVMLFIKTAEDHMSAIRIIDQIKEVIEDRDSEISILRELIAELQNKTIYCPVKDDPVDEAIADYINSRTEPMLVNFIREDYGMYLFGTKRVFMKLENGRIAIRVGGGFMRIDDFVNMYTPIEVEKINERKKERNKPGRKSLMGKMLDNIISEKCTHKEVNNEKAVKILQEAFAVQAGFTKCIVAPKKRVIQRSKTFKD</sequence>
<proteinExistence type="predicted"/>
<accession>A0A1R2CSY3</accession>
<keyword evidence="4" id="KW-0175">Coiled coil</keyword>
<comment type="caution">
    <text evidence="6">The sequence shown here is derived from an EMBL/GenBank/DDBJ whole genome shotgun (WGS) entry which is preliminary data.</text>
</comment>